<evidence type="ECO:0000256" key="6">
    <source>
        <dbReference type="SAM" id="MobiDB-lite"/>
    </source>
</evidence>
<proteinExistence type="predicted"/>
<dbReference type="EMBL" id="CAAGRJ010023741">
    <property type="protein sequence ID" value="VFV37029.1"/>
    <property type="molecule type" value="Genomic_DNA"/>
</dbReference>
<evidence type="ECO:0000256" key="4">
    <source>
        <dbReference type="ARBA" id="ARBA00022759"/>
    </source>
</evidence>
<evidence type="ECO:0000313" key="9">
    <source>
        <dbReference type="Proteomes" id="UP000386466"/>
    </source>
</evidence>
<evidence type="ECO:0000256" key="3">
    <source>
        <dbReference type="ARBA" id="ARBA00022722"/>
    </source>
</evidence>
<dbReference type="Gene3D" id="2.30.30.850">
    <property type="match status" value="1"/>
</dbReference>
<organism evidence="8 9">
    <name type="scientific">Lynx pardinus</name>
    <name type="common">Iberian lynx</name>
    <name type="synonym">Felis pardina</name>
    <dbReference type="NCBI Taxonomy" id="191816"/>
    <lineage>
        <taxon>Eukaryota</taxon>
        <taxon>Metazoa</taxon>
        <taxon>Chordata</taxon>
        <taxon>Craniata</taxon>
        <taxon>Vertebrata</taxon>
        <taxon>Euteleostomi</taxon>
        <taxon>Mammalia</taxon>
        <taxon>Eutheria</taxon>
        <taxon>Laurasiatheria</taxon>
        <taxon>Carnivora</taxon>
        <taxon>Feliformia</taxon>
        <taxon>Felidae</taxon>
        <taxon>Felinae</taxon>
        <taxon>Lynx</taxon>
    </lineage>
</organism>
<dbReference type="AlphaFoldDB" id="A0A485NY68"/>
<dbReference type="GO" id="GO:0016787">
    <property type="term" value="F:hydrolase activity"/>
    <property type="evidence" value="ECO:0007669"/>
    <property type="project" value="UniProtKB-KW"/>
</dbReference>
<keyword evidence="2" id="KW-0548">Nucleotidyltransferase</keyword>
<dbReference type="InterPro" id="IPR040643">
    <property type="entry name" value="MLVIN_C"/>
</dbReference>
<protein>
    <recommendedName>
        <fullName evidence="7">Murine leukemia virus integrase C-terminal domain-containing protein</fullName>
    </recommendedName>
</protein>
<evidence type="ECO:0000313" key="8">
    <source>
        <dbReference type="EMBL" id="VFV37029.1"/>
    </source>
</evidence>
<accession>A0A485NY68</accession>
<dbReference type="GO" id="GO:0004519">
    <property type="term" value="F:endonuclease activity"/>
    <property type="evidence" value="ECO:0007669"/>
    <property type="project" value="UniProtKB-KW"/>
</dbReference>
<dbReference type="Pfam" id="PF18697">
    <property type="entry name" value="MLVIN_C"/>
    <property type="match status" value="1"/>
</dbReference>
<keyword evidence="3" id="KW-0540">Nuclease</keyword>
<dbReference type="GO" id="GO:0016779">
    <property type="term" value="F:nucleotidyltransferase activity"/>
    <property type="evidence" value="ECO:0007669"/>
    <property type="project" value="UniProtKB-KW"/>
</dbReference>
<evidence type="ECO:0000259" key="7">
    <source>
        <dbReference type="Pfam" id="PF18697"/>
    </source>
</evidence>
<reference evidence="8 9" key="1">
    <citation type="submission" date="2019-01" db="EMBL/GenBank/DDBJ databases">
        <authorList>
            <person name="Alioto T."/>
            <person name="Alioto T."/>
        </authorList>
    </citation>
    <scope>NUCLEOTIDE SEQUENCE [LARGE SCALE GENOMIC DNA]</scope>
</reference>
<keyword evidence="1" id="KW-0808">Transferase</keyword>
<keyword evidence="5" id="KW-0378">Hydrolase</keyword>
<evidence type="ECO:0000256" key="5">
    <source>
        <dbReference type="ARBA" id="ARBA00022801"/>
    </source>
</evidence>
<evidence type="ECO:0000256" key="2">
    <source>
        <dbReference type="ARBA" id="ARBA00022695"/>
    </source>
</evidence>
<keyword evidence="9" id="KW-1185">Reference proteome</keyword>
<dbReference type="Proteomes" id="UP000386466">
    <property type="component" value="Unassembled WGS sequence"/>
</dbReference>
<gene>
    <name evidence="8" type="ORF">LYPA_23C018556</name>
</gene>
<keyword evidence="4" id="KW-0255">Endonuclease</keyword>
<feature type="domain" description="Murine leukemia virus integrase C-terminal" evidence="7">
    <location>
        <begin position="85"/>
        <end position="139"/>
    </location>
</feature>
<evidence type="ECO:0000256" key="1">
    <source>
        <dbReference type="ARBA" id="ARBA00022679"/>
    </source>
</evidence>
<name>A0A485NY68_LYNPA</name>
<feature type="region of interest" description="Disordered" evidence="6">
    <location>
        <begin position="169"/>
        <end position="188"/>
    </location>
</feature>
<sequence>METGANWVELLPYALYRVRNCPYKLGLTPYEIMFGRPTPNLKSNLIQLDQDNSLLSSLRALQRVHEAVWPKLKELYETELPPTPHQYHPGDWVLVKRHRQENLEPRWKGPYQIILTTPTAIKVDNLPTWIHHTHVKPVDLLSDFVGHTDKNITWTVNRSKKNPLKLTLRRASPKHVQDSNPCPTSPQP</sequence>